<reference evidence="2 3" key="1">
    <citation type="journal article" date="2018" name="PLoS Genet.">
        <title>Population sequencing reveals clonal diversity and ancestral inbreeding in the grapevine cultivar Chardonnay.</title>
        <authorList>
            <person name="Roach M.J."/>
            <person name="Johnson D.L."/>
            <person name="Bohlmann J."/>
            <person name="van Vuuren H.J."/>
            <person name="Jones S.J."/>
            <person name="Pretorius I.S."/>
            <person name="Schmidt S.A."/>
            <person name="Borneman A.R."/>
        </authorList>
    </citation>
    <scope>NUCLEOTIDE SEQUENCE [LARGE SCALE GENOMIC DNA]</scope>
    <source>
        <strain evidence="3">cv. Chardonnay</strain>
        <tissue evidence="2">Leaf</tissue>
    </source>
</reference>
<dbReference type="Proteomes" id="UP000288805">
    <property type="component" value="Unassembled WGS sequence"/>
</dbReference>
<evidence type="ECO:0000313" key="3">
    <source>
        <dbReference type="Proteomes" id="UP000288805"/>
    </source>
</evidence>
<gene>
    <name evidence="2" type="ORF">CK203_092700</name>
</gene>
<protein>
    <submittedName>
        <fullName evidence="2">Uncharacterized protein</fullName>
    </submittedName>
</protein>
<dbReference type="AlphaFoldDB" id="A0A438ENT1"/>
<accession>A0A438ENT1</accession>
<feature type="compositionally biased region" description="Basic and acidic residues" evidence="1">
    <location>
        <begin position="68"/>
        <end position="81"/>
    </location>
</feature>
<organism evidence="2 3">
    <name type="scientific">Vitis vinifera</name>
    <name type="common">Grape</name>
    <dbReference type="NCBI Taxonomy" id="29760"/>
    <lineage>
        <taxon>Eukaryota</taxon>
        <taxon>Viridiplantae</taxon>
        <taxon>Streptophyta</taxon>
        <taxon>Embryophyta</taxon>
        <taxon>Tracheophyta</taxon>
        <taxon>Spermatophyta</taxon>
        <taxon>Magnoliopsida</taxon>
        <taxon>eudicotyledons</taxon>
        <taxon>Gunneridae</taxon>
        <taxon>Pentapetalae</taxon>
        <taxon>rosids</taxon>
        <taxon>Vitales</taxon>
        <taxon>Vitaceae</taxon>
        <taxon>Viteae</taxon>
        <taxon>Vitis</taxon>
    </lineage>
</organism>
<feature type="region of interest" description="Disordered" evidence="1">
    <location>
        <begin position="55"/>
        <end position="81"/>
    </location>
</feature>
<comment type="caution">
    <text evidence="2">The sequence shown here is derived from an EMBL/GenBank/DDBJ whole genome shotgun (WGS) entry which is preliminary data.</text>
</comment>
<sequence length="81" mass="8968">MKFCKVWDEGGRSYREGVCWGWSTPAMKLRDLGVSSTLKVSRRALVAKSLNEGCSKSKKPESSSFAEVVKKDHGDVEKQCG</sequence>
<name>A0A438ENT1_VITVI</name>
<proteinExistence type="predicted"/>
<dbReference type="EMBL" id="QGNW01001228">
    <property type="protein sequence ID" value="RVW49374.1"/>
    <property type="molecule type" value="Genomic_DNA"/>
</dbReference>
<evidence type="ECO:0000313" key="2">
    <source>
        <dbReference type="EMBL" id="RVW49374.1"/>
    </source>
</evidence>
<evidence type="ECO:0000256" key="1">
    <source>
        <dbReference type="SAM" id="MobiDB-lite"/>
    </source>
</evidence>